<organism evidence="2 3">
    <name type="scientific">Bifidobacterium colobi</name>
    <dbReference type="NCBI Taxonomy" id="2809026"/>
    <lineage>
        <taxon>Bacteria</taxon>
        <taxon>Bacillati</taxon>
        <taxon>Actinomycetota</taxon>
        <taxon>Actinomycetes</taxon>
        <taxon>Bifidobacteriales</taxon>
        <taxon>Bifidobacteriaceae</taxon>
        <taxon>Bifidobacterium</taxon>
    </lineage>
</organism>
<dbReference type="Proteomes" id="UP000711736">
    <property type="component" value="Unassembled WGS sequence"/>
</dbReference>
<gene>
    <name evidence="2" type="ORF">JS530_05870</name>
</gene>
<name>A0ABS5UXL2_9BIFI</name>
<evidence type="ECO:0000313" key="2">
    <source>
        <dbReference type="EMBL" id="MBT1175033.1"/>
    </source>
</evidence>
<sequence>MTDIHITDISPIPVTEDSRPFASAAQCCDFDRNGYIESEYYMSGTANVYETHADGTIGVRTPNAPYTNRFIVRAPRDTRSFSGNVVVEIINPSAFIDLERMWVLGHTEMIRRGDIYVGITSKPNTIAKLLEFDHDRYSSMNWANPTPNTPFGFTDEQLAAMNGRIMPDIDISYEPGLFWDMLTDLALLLRSNDAKNPLHDYHPKHIALAGWSQSAAYLIRYVNDFTYRRATDHDVFDGFIAAGPPRFLPTPVNQYEVLSTLTDLGISKIRTVRNPCIIMQTESENSSLGAHDVPRPDGDEPEFMCRHYDITGASHDTRYTLTDYYQDNPGLKRVNALFGYDGRFNKEPNNYPSQFLVAAAIRNLFRWIETGVAPEPSEPIHTNANGTNVRDAFGNSIGGLRTCLLDYPTGTYYSYSDINPKSEGMYGKGIDGLYGHEEPFPASMLIHLYGTLKHYEELCKRHTFRQVTHGFICQEDADALVRFAVSKAEERGLR</sequence>
<dbReference type="InterPro" id="IPR045394">
    <property type="entry name" value="Abhydrolase_dom"/>
</dbReference>
<comment type="caution">
    <text evidence="2">The sequence shown here is derived from an EMBL/GenBank/DDBJ whole genome shotgun (WGS) entry which is preliminary data.</text>
</comment>
<keyword evidence="3" id="KW-1185">Reference proteome</keyword>
<dbReference type="Pfam" id="PF20091">
    <property type="entry name" value="Abhydrolase_10"/>
    <property type="match status" value="1"/>
</dbReference>
<evidence type="ECO:0000259" key="1">
    <source>
        <dbReference type="Pfam" id="PF20091"/>
    </source>
</evidence>
<dbReference type="RefSeq" id="WP_214376247.1">
    <property type="nucleotide sequence ID" value="NZ_JAFEJU010000003.1"/>
</dbReference>
<proteinExistence type="predicted"/>
<dbReference type="EMBL" id="JAFEJU010000003">
    <property type="protein sequence ID" value="MBT1175033.1"/>
    <property type="molecule type" value="Genomic_DNA"/>
</dbReference>
<protein>
    <recommendedName>
        <fullName evidence="1">Alpha/beta hydrolase domain-containing protein</fullName>
    </recommendedName>
</protein>
<evidence type="ECO:0000313" key="3">
    <source>
        <dbReference type="Proteomes" id="UP000711736"/>
    </source>
</evidence>
<reference evidence="2 3" key="1">
    <citation type="journal article" date="2021" name="Environ. Microbiol.">
        <title>Genetic insights into the dark matter of the mammalian gut microbiota through targeted genome reconstruction.</title>
        <authorList>
            <person name="Lugli G.A."/>
            <person name="Alessandri G."/>
            <person name="Milani C."/>
            <person name="Viappiani A."/>
            <person name="Fontana F."/>
            <person name="Tarracchini C."/>
            <person name="Mancabelli L."/>
            <person name="Argentini C."/>
            <person name="Ruiz L."/>
            <person name="Margolles A."/>
            <person name="van Sinderen D."/>
            <person name="Turroni F."/>
            <person name="Ventura M."/>
        </authorList>
    </citation>
    <scope>NUCLEOTIDE SEQUENCE [LARGE SCALE GENOMIC DNA]</scope>
    <source>
        <strain evidence="2 3">LC6</strain>
    </source>
</reference>
<feature type="domain" description="Alpha/beta hydrolase" evidence="1">
    <location>
        <begin position="11"/>
        <end position="482"/>
    </location>
</feature>
<accession>A0ABS5UXL2</accession>